<dbReference type="Gene3D" id="1.25.70.10">
    <property type="entry name" value="Transcription termination factor 3, mitochondrial"/>
    <property type="match status" value="2"/>
</dbReference>
<keyword evidence="2" id="KW-0804">Transcription</keyword>
<keyword evidence="2" id="KW-0805">Transcription regulation</keyword>
<reference evidence="4 5" key="1">
    <citation type="submission" date="2021-07" db="EMBL/GenBank/DDBJ databases">
        <title>The Aristolochia fimbriata genome: insights into angiosperm evolution, floral development and chemical biosynthesis.</title>
        <authorList>
            <person name="Jiao Y."/>
        </authorList>
    </citation>
    <scope>NUCLEOTIDE SEQUENCE [LARGE SCALE GENOMIC DNA]</scope>
    <source>
        <strain evidence="4">IBCAS-2021</strain>
        <tissue evidence="4">Leaf</tissue>
    </source>
</reference>
<evidence type="ECO:0000313" key="5">
    <source>
        <dbReference type="Proteomes" id="UP000825729"/>
    </source>
</evidence>
<dbReference type="InterPro" id="IPR003690">
    <property type="entry name" value="MTERF"/>
</dbReference>
<dbReference type="InterPro" id="IPR038538">
    <property type="entry name" value="MTERF_sf"/>
</dbReference>
<dbReference type="PANTHER" id="PTHR13068:SF103">
    <property type="entry name" value="MITOCHONDRIAL TRANSCRIPTION TERMINATION FACTOR FAMILY PROTEIN"/>
    <property type="match status" value="1"/>
</dbReference>
<name>A0AAV7F6X0_ARIFI</name>
<accession>A0AAV7F6X0</accession>
<dbReference type="AlphaFoldDB" id="A0AAV7F6X0"/>
<dbReference type="PANTHER" id="PTHR13068">
    <property type="entry name" value="CGI-12 PROTEIN-RELATED"/>
    <property type="match status" value="1"/>
</dbReference>
<dbReference type="FunFam" id="1.25.70.10:FF:000019">
    <property type="entry name" value="mTERF family protein"/>
    <property type="match status" value="1"/>
</dbReference>
<evidence type="ECO:0008006" key="6">
    <source>
        <dbReference type="Google" id="ProtNLM"/>
    </source>
</evidence>
<organism evidence="4 5">
    <name type="scientific">Aristolochia fimbriata</name>
    <name type="common">White veined hardy Dutchman's pipe vine</name>
    <dbReference type="NCBI Taxonomy" id="158543"/>
    <lineage>
        <taxon>Eukaryota</taxon>
        <taxon>Viridiplantae</taxon>
        <taxon>Streptophyta</taxon>
        <taxon>Embryophyta</taxon>
        <taxon>Tracheophyta</taxon>
        <taxon>Spermatophyta</taxon>
        <taxon>Magnoliopsida</taxon>
        <taxon>Magnoliidae</taxon>
        <taxon>Piperales</taxon>
        <taxon>Aristolochiaceae</taxon>
        <taxon>Aristolochia</taxon>
    </lineage>
</organism>
<evidence type="ECO:0000256" key="3">
    <source>
        <dbReference type="ARBA" id="ARBA00022946"/>
    </source>
</evidence>
<evidence type="ECO:0000256" key="2">
    <source>
        <dbReference type="ARBA" id="ARBA00022472"/>
    </source>
</evidence>
<dbReference type="GO" id="GO:0003676">
    <property type="term" value="F:nucleic acid binding"/>
    <property type="evidence" value="ECO:0007669"/>
    <property type="project" value="InterPro"/>
</dbReference>
<comment type="similarity">
    <text evidence="1">Belongs to the mTERF family.</text>
</comment>
<dbReference type="GO" id="GO:0006353">
    <property type="term" value="P:DNA-templated transcription termination"/>
    <property type="evidence" value="ECO:0007669"/>
    <property type="project" value="UniProtKB-KW"/>
</dbReference>
<sequence length="577" mass="66087">MFSVHILSLNSTLVPEKCIHLRPCLCLKSWKSRAFLHTRCCPVSKISMRTTSTQSHPNAGTRISRIARNEAQNALFDYLHSTRGFHFTDAEHISKNSPTFLQSLLSKVENEDGIGWSLSRFLRYNPINEFEPFFESLGLKPSEVLPLLPRRLMFLCDDDLMLENFHVLCNYGVPRSKIGKMFKEAFSIFRYQHGVLSSKLEAYEGLGLNKQTVIKLVTCCPTLLIGGVNRDFVGVLEELKVSDSERDWIAECLSVKNTYHWNRMLGMLIFLKEMGCGETDLAKLIRNSPGFLFDDSGNKIYVLVALLMKMGLKTKEILSLLLQYPHILAGKFVQNLWSAVHFLFEIGMEAEEVTIIVQTYPQVLGSCSLNKPRYLLRRLKMSRDELCDIIKKDPNQLSTIASRSKGKQVQDAGDNRLLLLEKSNFLLKLGFVENSDEMVRALKQFRGRGDQLQERFDCLVEAGLDCHVVSSMIREAPAVLNQSRDVIENKIYFLVKHLGYPLQSVVTFPTFLCYDIERIRLRFSMFSWLKEKGVVKQQMALSTILASSEARFVRYQVSLHPEGPQEWERLKRSLSQS</sequence>
<keyword evidence="2" id="KW-0806">Transcription termination</keyword>
<protein>
    <recommendedName>
        <fullName evidence="6">Transcription termination factor MTEF18, mitochondrial-like</fullName>
    </recommendedName>
</protein>
<keyword evidence="5" id="KW-1185">Reference proteome</keyword>
<dbReference type="EMBL" id="JAINDJ010000002">
    <property type="protein sequence ID" value="KAG9456704.1"/>
    <property type="molecule type" value="Genomic_DNA"/>
</dbReference>
<dbReference type="Proteomes" id="UP000825729">
    <property type="component" value="Unassembled WGS sequence"/>
</dbReference>
<evidence type="ECO:0000256" key="1">
    <source>
        <dbReference type="ARBA" id="ARBA00007692"/>
    </source>
</evidence>
<dbReference type="Pfam" id="PF02536">
    <property type="entry name" value="mTERF"/>
    <property type="match status" value="3"/>
</dbReference>
<proteinExistence type="inferred from homology"/>
<comment type="caution">
    <text evidence="4">The sequence shown here is derived from an EMBL/GenBank/DDBJ whole genome shotgun (WGS) entry which is preliminary data.</text>
</comment>
<gene>
    <name evidence="4" type="ORF">H6P81_001212</name>
</gene>
<keyword evidence="3" id="KW-0809">Transit peptide</keyword>
<evidence type="ECO:0000313" key="4">
    <source>
        <dbReference type="EMBL" id="KAG9456704.1"/>
    </source>
</evidence>
<dbReference type="SMART" id="SM00733">
    <property type="entry name" value="Mterf"/>
    <property type="match status" value="6"/>
</dbReference>